<reference evidence="2" key="1">
    <citation type="journal article" date="2017" name="Nat. Microbiol.">
        <title>Global analysis of biosynthetic gene clusters reveals vast potential of secondary metabolite production in Penicillium species.</title>
        <authorList>
            <person name="Nielsen J.C."/>
            <person name="Grijseels S."/>
            <person name="Prigent S."/>
            <person name="Ji B."/>
            <person name="Dainat J."/>
            <person name="Nielsen K.F."/>
            <person name="Frisvad J.C."/>
            <person name="Workman M."/>
            <person name="Nielsen J."/>
        </authorList>
    </citation>
    <scope>NUCLEOTIDE SEQUENCE [LARGE SCALE GENOMIC DNA]</scope>
    <source>
        <strain evidence="2">IBT 14082</strain>
    </source>
</reference>
<dbReference type="EMBL" id="MLQL01000044">
    <property type="protein sequence ID" value="OQE13679.1"/>
    <property type="molecule type" value="Genomic_DNA"/>
</dbReference>
<evidence type="ECO:0000313" key="1">
    <source>
        <dbReference type="EMBL" id="OQE13679.1"/>
    </source>
</evidence>
<protein>
    <submittedName>
        <fullName evidence="1">Uncharacterized protein</fullName>
    </submittedName>
</protein>
<comment type="caution">
    <text evidence="1">The sequence shown here is derived from an EMBL/GenBank/DDBJ whole genome shotgun (WGS) entry which is preliminary data.</text>
</comment>
<name>A0A1V6SIV6_9EURO</name>
<gene>
    <name evidence="1" type="ORF">PENFLA_c044G00498</name>
</gene>
<organism evidence="1 2">
    <name type="scientific">Penicillium flavigenum</name>
    <dbReference type="NCBI Taxonomy" id="254877"/>
    <lineage>
        <taxon>Eukaryota</taxon>
        <taxon>Fungi</taxon>
        <taxon>Dikarya</taxon>
        <taxon>Ascomycota</taxon>
        <taxon>Pezizomycotina</taxon>
        <taxon>Eurotiomycetes</taxon>
        <taxon>Eurotiomycetidae</taxon>
        <taxon>Eurotiales</taxon>
        <taxon>Aspergillaceae</taxon>
        <taxon>Penicillium</taxon>
    </lineage>
</organism>
<sequence>MGKPSLLLIVVEIARKTTGLAIENIAKEAALVLN</sequence>
<evidence type="ECO:0000313" key="2">
    <source>
        <dbReference type="Proteomes" id="UP000191342"/>
    </source>
</evidence>
<dbReference type="AlphaFoldDB" id="A0A1V6SIV6"/>
<accession>A0A1V6SIV6</accession>
<proteinExistence type="predicted"/>
<dbReference type="Proteomes" id="UP000191342">
    <property type="component" value="Unassembled WGS sequence"/>
</dbReference>
<keyword evidence="2" id="KW-1185">Reference proteome</keyword>